<dbReference type="RefSeq" id="WP_168837021.1">
    <property type="nucleotide sequence ID" value="NZ_JABAIK010000013.1"/>
</dbReference>
<dbReference type="Proteomes" id="UP000535589">
    <property type="component" value="Unassembled WGS sequence"/>
</dbReference>
<keyword evidence="2" id="KW-1185">Reference proteome</keyword>
<evidence type="ECO:0008006" key="3">
    <source>
        <dbReference type="Google" id="ProtNLM"/>
    </source>
</evidence>
<evidence type="ECO:0000313" key="2">
    <source>
        <dbReference type="Proteomes" id="UP000535589"/>
    </source>
</evidence>
<dbReference type="EMBL" id="JABAIK010000013">
    <property type="protein sequence ID" value="NLS13929.1"/>
    <property type="molecule type" value="Genomic_DNA"/>
</dbReference>
<comment type="caution">
    <text evidence="1">The sequence shown here is derived from an EMBL/GenBank/DDBJ whole genome shotgun (WGS) entry which is preliminary data.</text>
</comment>
<accession>A0A7X8YHP9</accession>
<gene>
    <name evidence="1" type="ORF">HGP28_13625</name>
</gene>
<evidence type="ECO:0000313" key="1">
    <source>
        <dbReference type="EMBL" id="NLS13929.1"/>
    </source>
</evidence>
<name>A0A7X8YHP9_9VIBR</name>
<protein>
    <recommendedName>
        <fullName evidence="3">Integrase</fullName>
    </recommendedName>
</protein>
<sequence>MSHNHITTLKKDYDGQRIFNAREDGYSFDVLSDTWELGYKSYLYLNWLNELNIDTNTYLDLRLAIAHAAKHYSYNSLYSHVSTLKSIVKYLDIYDFQAWWLTLDTYKKNVRDSLYALCHPRNGYTCHTLQPLYDTVKDENLKRQDVMKGILDPKTGAYSEVEHDNILESLRIETQQVLEVEILSQNKFTALRNVIASQLLLALIRRPIQLVQLKWCDVLPVGETFLSHKESNLNWKPVTQHLFSDVEQLHVRTFKGKDGQFRGDAESRSHRLESDFSRLLLRYYQVYEHYLLHSLSTQYISLGEDETKELMRRLPVLPDQSLFSSSFESKAELFISISDTSKAYHMNSVTLGANIRYLFENKLKPNSDRCPNDSLRLGNNRWRHTILTQGAKYGLSPAHLAAITGVTIEAITPYLDLKTSERIKIDEAYAGNHIIKRFDSLSVKELQTHDDFKVKSRFDEEIGHKLNPANCSSCQSKGGAPMACYPCDNFRPLETANHQQYLDKAERKLVINSQSAHPATVKRLKKIILYIKATIAICEERKTAKLGDEK</sequence>
<organism evidence="1 2">
    <name type="scientific">Vibrio agarilyticus</name>
    <dbReference type="NCBI Taxonomy" id="2726741"/>
    <lineage>
        <taxon>Bacteria</taxon>
        <taxon>Pseudomonadati</taxon>
        <taxon>Pseudomonadota</taxon>
        <taxon>Gammaproteobacteria</taxon>
        <taxon>Vibrionales</taxon>
        <taxon>Vibrionaceae</taxon>
        <taxon>Vibrio</taxon>
    </lineage>
</organism>
<proteinExistence type="predicted"/>
<dbReference type="AlphaFoldDB" id="A0A7X8YHP9"/>
<reference evidence="1 2" key="1">
    <citation type="submission" date="2020-04" db="EMBL/GenBank/DDBJ databases">
        <title>Vibrio sp. SM6, a novel species isolated from seawater.</title>
        <authorList>
            <person name="Wang X."/>
        </authorList>
    </citation>
    <scope>NUCLEOTIDE SEQUENCE [LARGE SCALE GENOMIC DNA]</scope>
    <source>
        <strain evidence="1 2">SM6</strain>
    </source>
</reference>